<sequence length="83" mass="9462">MGRHFLASWLWSLGGWCRSSLARFVKAFWHDFHGSSNGLAEGLRRRNQAVRLEPVAKSSQNSALTAQGRVRNRSRPVIAWLRT</sequence>
<evidence type="ECO:0000256" key="1">
    <source>
        <dbReference type="SAM" id="SignalP"/>
    </source>
</evidence>
<organism evidence="2 3">
    <name type="scientific">Lasiosphaeria miniovina</name>
    <dbReference type="NCBI Taxonomy" id="1954250"/>
    <lineage>
        <taxon>Eukaryota</taxon>
        <taxon>Fungi</taxon>
        <taxon>Dikarya</taxon>
        <taxon>Ascomycota</taxon>
        <taxon>Pezizomycotina</taxon>
        <taxon>Sordariomycetes</taxon>
        <taxon>Sordariomycetidae</taxon>
        <taxon>Sordariales</taxon>
        <taxon>Lasiosphaeriaceae</taxon>
        <taxon>Lasiosphaeria</taxon>
    </lineage>
</organism>
<feature type="signal peptide" evidence="1">
    <location>
        <begin position="1"/>
        <end position="22"/>
    </location>
</feature>
<gene>
    <name evidence="2" type="ORF">B0T26DRAFT_685728</name>
</gene>
<name>A0AA40E9X8_9PEZI</name>
<dbReference type="AlphaFoldDB" id="A0AA40E9X8"/>
<protein>
    <recommendedName>
        <fullName evidence="4">Secreted protein</fullName>
    </recommendedName>
</protein>
<evidence type="ECO:0008006" key="4">
    <source>
        <dbReference type="Google" id="ProtNLM"/>
    </source>
</evidence>
<dbReference type="Proteomes" id="UP001172101">
    <property type="component" value="Unassembled WGS sequence"/>
</dbReference>
<evidence type="ECO:0000313" key="3">
    <source>
        <dbReference type="Proteomes" id="UP001172101"/>
    </source>
</evidence>
<feature type="chain" id="PRO_5041320172" description="Secreted protein" evidence="1">
    <location>
        <begin position="23"/>
        <end position="83"/>
    </location>
</feature>
<dbReference type="RefSeq" id="XP_060302666.1">
    <property type="nucleotide sequence ID" value="XM_060440883.1"/>
</dbReference>
<keyword evidence="1" id="KW-0732">Signal</keyword>
<keyword evidence="3" id="KW-1185">Reference proteome</keyword>
<comment type="caution">
    <text evidence="2">The sequence shown here is derived from an EMBL/GenBank/DDBJ whole genome shotgun (WGS) entry which is preliminary data.</text>
</comment>
<dbReference type="GeneID" id="85324153"/>
<accession>A0AA40E9X8</accession>
<evidence type="ECO:0000313" key="2">
    <source>
        <dbReference type="EMBL" id="KAK0733789.1"/>
    </source>
</evidence>
<dbReference type="EMBL" id="JAUIRO010000001">
    <property type="protein sequence ID" value="KAK0733789.1"/>
    <property type="molecule type" value="Genomic_DNA"/>
</dbReference>
<proteinExistence type="predicted"/>
<reference evidence="2" key="1">
    <citation type="submission" date="2023-06" db="EMBL/GenBank/DDBJ databases">
        <title>Genome-scale phylogeny and comparative genomics of the fungal order Sordariales.</title>
        <authorList>
            <consortium name="Lawrence Berkeley National Laboratory"/>
            <person name="Hensen N."/>
            <person name="Bonometti L."/>
            <person name="Westerberg I."/>
            <person name="Brannstrom I.O."/>
            <person name="Guillou S."/>
            <person name="Cros-Aarteil S."/>
            <person name="Calhoun S."/>
            <person name="Haridas S."/>
            <person name="Kuo A."/>
            <person name="Mondo S."/>
            <person name="Pangilinan J."/>
            <person name="Riley R."/>
            <person name="LaButti K."/>
            <person name="Andreopoulos B."/>
            <person name="Lipzen A."/>
            <person name="Chen C."/>
            <person name="Yanf M."/>
            <person name="Daum C."/>
            <person name="Ng V."/>
            <person name="Clum A."/>
            <person name="Steindorff A."/>
            <person name="Ohm R."/>
            <person name="Martin F."/>
            <person name="Silar P."/>
            <person name="Natvig D."/>
            <person name="Lalanne C."/>
            <person name="Gautier V."/>
            <person name="Ament-velasquez S.L."/>
            <person name="Kruys A."/>
            <person name="Hutchinson M.I."/>
            <person name="Powell A.J."/>
            <person name="Barry K."/>
            <person name="Miller A.N."/>
            <person name="Grigoriev I.V."/>
            <person name="Debuchy R."/>
            <person name="Gladieux P."/>
            <person name="Thoren M.H."/>
            <person name="Johannesson H."/>
        </authorList>
    </citation>
    <scope>NUCLEOTIDE SEQUENCE</scope>
    <source>
        <strain evidence="2">SMH2392-1A</strain>
    </source>
</reference>